<dbReference type="InterPro" id="IPR000620">
    <property type="entry name" value="EamA_dom"/>
</dbReference>
<reference evidence="8" key="1">
    <citation type="submission" date="2021-08" db="EMBL/GenBank/DDBJ databases">
        <title>WGS assembly of Ceratopteris richardii.</title>
        <authorList>
            <person name="Marchant D.B."/>
            <person name="Chen G."/>
            <person name="Jenkins J."/>
            <person name="Shu S."/>
            <person name="Leebens-Mack J."/>
            <person name="Grimwood J."/>
            <person name="Schmutz J."/>
            <person name="Soltis P."/>
            <person name="Soltis D."/>
            <person name="Chen Z.-H."/>
        </authorList>
    </citation>
    <scope>NUCLEOTIDE SEQUENCE</scope>
    <source>
        <strain evidence="8">Whitten #5841</strain>
        <tissue evidence="8">Leaf</tissue>
    </source>
</reference>
<sequence length="390" mass="41875">MDSDDDRSRRSSLIDLKSVITLVASSSGSLLGNAKVHVAAACVQILYAGFQILASAALSNGASRTVFPVFRNVLATAPLGIIAFFVERRVRPTLTFTKCSQLLCGGLIGVCLNQLLFLTGLYYTSATFASTIQNLTPALTFVVAVLFGIEKIQLRKLEGQAKILGVLVGMGGATLIALYKGPSIIDGDGFLLSITSADKEHVGLSSYLSLEMGVLCLLGNCITWAIWLILQGPILRDYPAYLSAMALTYLFGSVQLAIVAVCFERDLDVWAATFYSDLPALLYGGLVASGVAMTLQGWCAFEGGPVLVAAYQPLQTILVAILSSLVLHETFYLGSLIGGLFVIIGLYLVVWGKAREWKLYRMLERQKGSPIQSSLQSLVVEQGLSEPLLQ</sequence>
<feature type="transmembrane region" description="Helical" evidence="6">
    <location>
        <begin position="161"/>
        <end position="179"/>
    </location>
</feature>
<feature type="transmembrane region" description="Helical" evidence="6">
    <location>
        <begin position="36"/>
        <end position="57"/>
    </location>
</feature>
<evidence type="ECO:0000313" key="8">
    <source>
        <dbReference type="EMBL" id="KAH7278391.1"/>
    </source>
</evidence>
<feature type="transmembrane region" description="Helical" evidence="6">
    <location>
        <begin position="308"/>
        <end position="326"/>
    </location>
</feature>
<feature type="transmembrane region" description="Helical" evidence="6">
    <location>
        <begin position="332"/>
        <end position="352"/>
    </location>
</feature>
<keyword evidence="5 6" id="KW-0472">Membrane</keyword>
<dbReference type="OMA" id="AIQIWVI"/>
<evidence type="ECO:0000313" key="9">
    <source>
        <dbReference type="Proteomes" id="UP000825935"/>
    </source>
</evidence>
<dbReference type="OrthoDB" id="1728340at2759"/>
<comment type="similarity">
    <text evidence="2 6">Belongs to the drug/metabolite transporter (DMT) superfamily. Plant drug/metabolite exporter (P-DME) (TC 2.A.7.4) family.</text>
</comment>
<dbReference type="PANTHER" id="PTHR31218">
    <property type="entry name" value="WAT1-RELATED PROTEIN"/>
    <property type="match status" value="1"/>
</dbReference>
<dbReference type="GO" id="GO:0016020">
    <property type="term" value="C:membrane"/>
    <property type="evidence" value="ECO:0007669"/>
    <property type="project" value="UniProtKB-SubCell"/>
</dbReference>
<feature type="domain" description="EamA" evidence="7">
    <location>
        <begin position="212"/>
        <end position="350"/>
    </location>
</feature>
<dbReference type="InterPro" id="IPR037185">
    <property type="entry name" value="EmrE-like"/>
</dbReference>
<feature type="transmembrane region" description="Helical" evidence="6">
    <location>
        <begin position="128"/>
        <end position="149"/>
    </location>
</feature>
<dbReference type="InterPro" id="IPR030184">
    <property type="entry name" value="WAT1-related"/>
</dbReference>
<organism evidence="8 9">
    <name type="scientific">Ceratopteris richardii</name>
    <name type="common">Triangle waterfern</name>
    <dbReference type="NCBI Taxonomy" id="49495"/>
    <lineage>
        <taxon>Eukaryota</taxon>
        <taxon>Viridiplantae</taxon>
        <taxon>Streptophyta</taxon>
        <taxon>Embryophyta</taxon>
        <taxon>Tracheophyta</taxon>
        <taxon>Polypodiopsida</taxon>
        <taxon>Polypodiidae</taxon>
        <taxon>Polypodiales</taxon>
        <taxon>Pteridineae</taxon>
        <taxon>Pteridaceae</taxon>
        <taxon>Parkerioideae</taxon>
        <taxon>Ceratopteris</taxon>
    </lineage>
</organism>
<dbReference type="Proteomes" id="UP000825935">
    <property type="component" value="Chromosome 38"/>
</dbReference>
<feature type="transmembrane region" description="Helical" evidence="6">
    <location>
        <begin position="69"/>
        <end position="87"/>
    </location>
</feature>
<evidence type="ECO:0000259" key="7">
    <source>
        <dbReference type="Pfam" id="PF00892"/>
    </source>
</evidence>
<accession>A0A8T2Q4U3</accession>
<evidence type="ECO:0000256" key="6">
    <source>
        <dbReference type="RuleBase" id="RU363077"/>
    </source>
</evidence>
<name>A0A8T2Q4U3_CERRI</name>
<comment type="subcellular location">
    <subcellularLocation>
        <location evidence="1 6">Membrane</location>
        <topology evidence="1 6">Multi-pass membrane protein</topology>
    </subcellularLocation>
</comment>
<feature type="transmembrane region" description="Helical" evidence="6">
    <location>
        <begin position="242"/>
        <end position="261"/>
    </location>
</feature>
<feature type="transmembrane region" description="Helical" evidence="6">
    <location>
        <begin position="99"/>
        <end position="122"/>
    </location>
</feature>
<feature type="domain" description="EamA" evidence="7">
    <location>
        <begin position="41"/>
        <end position="176"/>
    </location>
</feature>
<dbReference type="Pfam" id="PF00892">
    <property type="entry name" value="EamA"/>
    <property type="match status" value="2"/>
</dbReference>
<evidence type="ECO:0000256" key="5">
    <source>
        <dbReference type="ARBA" id="ARBA00023136"/>
    </source>
</evidence>
<feature type="transmembrane region" description="Helical" evidence="6">
    <location>
        <begin position="281"/>
        <end position="301"/>
    </location>
</feature>
<keyword evidence="3 6" id="KW-0812">Transmembrane</keyword>
<evidence type="ECO:0000256" key="1">
    <source>
        <dbReference type="ARBA" id="ARBA00004141"/>
    </source>
</evidence>
<evidence type="ECO:0000256" key="3">
    <source>
        <dbReference type="ARBA" id="ARBA00022692"/>
    </source>
</evidence>
<dbReference type="SUPFAM" id="SSF103481">
    <property type="entry name" value="Multidrug resistance efflux transporter EmrE"/>
    <property type="match status" value="2"/>
</dbReference>
<protein>
    <recommendedName>
        <fullName evidence="6">WAT1-related protein</fullName>
    </recommendedName>
</protein>
<dbReference type="EMBL" id="CM035443">
    <property type="protein sequence ID" value="KAH7278391.1"/>
    <property type="molecule type" value="Genomic_DNA"/>
</dbReference>
<gene>
    <name evidence="8" type="ORF">KP509_38G039100</name>
</gene>
<keyword evidence="4 6" id="KW-1133">Transmembrane helix</keyword>
<comment type="caution">
    <text evidence="8">The sequence shown here is derived from an EMBL/GenBank/DDBJ whole genome shotgun (WGS) entry which is preliminary data.</text>
</comment>
<dbReference type="AlphaFoldDB" id="A0A8T2Q4U3"/>
<feature type="transmembrane region" description="Helical" evidence="6">
    <location>
        <begin position="212"/>
        <end position="230"/>
    </location>
</feature>
<evidence type="ECO:0000256" key="2">
    <source>
        <dbReference type="ARBA" id="ARBA00007635"/>
    </source>
</evidence>
<dbReference type="GO" id="GO:0022857">
    <property type="term" value="F:transmembrane transporter activity"/>
    <property type="evidence" value="ECO:0007669"/>
    <property type="project" value="InterPro"/>
</dbReference>
<keyword evidence="9" id="KW-1185">Reference proteome</keyword>
<proteinExistence type="inferred from homology"/>
<evidence type="ECO:0000256" key="4">
    <source>
        <dbReference type="ARBA" id="ARBA00022989"/>
    </source>
</evidence>